<dbReference type="GO" id="GO:0003677">
    <property type="term" value="F:DNA binding"/>
    <property type="evidence" value="ECO:0007669"/>
    <property type="project" value="UniProtKB-KW"/>
</dbReference>
<dbReference type="GO" id="GO:0032993">
    <property type="term" value="C:protein-DNA complex"/>
    <property type="evidence" value="ECO:0007669"/>
    <property type="project" value="TreeGrafter"/>
</dbReference>
<evidence type="ECO:0000256" key="5">
    <source>
        <dbReference type="ARBA" id="ARBA00023163"/>
    </source>
</evidence>
<comment type="caution">
    <text evidence="9">The sequence shown here is derived from an EMBL/GenBank/DDBJ whole genome shotgun (WGS) entry which is preliminary data.</text>
</comment>
<accession>A0AAJ3NKE8</accession>
<dbReference type="FunFam" id="1.10.10.10:FF:000001">
    <property type="entry name" value="LysR family transcriptional regulator"/>
    <property type="match status" value="1"/>
</dbReference>
<proteinExistence type="inferred from homology"/>
<dbReference type="InterPro" id="IPR036390">
    <property type="entry name" value="WH_DNA-bd_sf"/>
</dbReference>
<evidence type="ECO:0000256" key="2">
    <source>
        <dbReference type="ARBA" id="ARBA00023015"/>
    </source>
</evidence>
<evidence type="ECO:0000259" key="8">
    <source>
        <dbReference type="PROSITE" id="PS50931"/>
    </source>
</evidence>
<protein>
    <recommendedName>
        <fullName evidence="6">Probable hydrogen peroxide-inducible genes activator</fullName>
    </recommendedName>
</protein>
<reference evidence="9 10" key="1">
    <citation type="submission" date="2016-01" db="EMBL/GenBank/DDBJ databases">
        <title>The new phylogeny of the genus Mycobacterium.</title>
        <authorList>
            <person name="Tarcisio F."/>
            <person name="Conor M."/>
            <person name="Antonella G."/>
            <person name="Elisabetta G."/>
            <person name="Giulia F.S."/>
            <person name="Sara T."/>
            <person name="Anna F."/>
            <person name="Clotilde B."/>
            <person name="Roberto B."/>
            <person name="Veronica D.S."/>
            <person name="Fabio R."/>
            <person name="Monica P."/>
            <person name="Olivier J."/>
            <person name="Enrico T."/>
            <person name="Nicola S."/>
        </authorList>
    </citation>
    <scope>NUCLEOTIDE SEQUENCE [LARGE SCALE GENOMIC DNA]</scope>
    <source>
        <strain evidence="9 10">DSM 44616</strain>
    </source>
</reference>
<dbReference type="Gene3D" id="1.10.10.10">
    <property type="entry name" value="Winged helix-like DNA-binding domain superfamily/Winged helix DNA-binding domain"/>
    <property type="match status" value="1"/>
</dbReference>
<dbReference type="InterPro" id="IPR036388">
    <property type="entry name" value="WH-like_DNA-bd_sf"/>
</dbReference>
<dbReference type="AlphaFoldDB" id="A0AAJ3NKE8"/>
<dbReference type="SUPFAM" id="SSF53850">
    <property type="entry name" value="Periplasmic binding protein-like II"/>
    <property type="match status" value="1"/>
</dbReference>
<dbReference type="SUPFAM" id="SSF46785">
    <property type="entry name" value="Winged helix' DNA-binding domain"/>
    <property type="match status" value="1"/>
</dbReference>
<organism evidence="9 10">
    <name type="scientific">Mycobacterium saskatchewanense</name>
    <dbReference type="NCBI Taxonomy" id="220927"/>
    <lineage>
        <taxon>Bacteria</taxon>
        <taxon>Bacillati</taxon>
        <taxon>Actinomycetota</taxon>
        <taxon>Actinomycetes</taxon>
        <taxon>Mycobacteriales</taxon>
        <taxon>Mycobacteriaceae</taxon>
        <taxon>Mycobacterium</taxon>
        <taxon>Mycobacterium simiae complex</taxon>
    </lineage>
</organism>
<gene>
    <name evidence="9" type="ORF">AWC23_25795</name>
</gene>
<keyword evidence="10" id="KW-1185">Reference proteome</keyword>
<dbReference type="GO" id="GO:0003700">
    <property type="term" value="F:DNA-binding transcription factor activity"/>
    <property type="evidence" value="ECO:0007669"/>
    <property type="project" value="InterPro"/>
</dbReference>
<keyword evidence="5" id="KW-0804">Transcription</keyword>
<dbReference type="CDD" id="cd08434">
    <property type="entry name" value="PBP2_GltC_like"/>
    <property type="match status" value="1"/>
</dbReference>
<evidence type="ECO:0000313" key="9">
    <source>
        <dbReference type="EMBL" id="ORW64074.1"/>
    </source>
</evidence>
<dbReference type="Gene3D" id="3.40.190.290">
    <property type="match status" value="1"/>
</dbReference>
<dbReference type="EMBL" id="LQPR01000084">
    <property type="protein sequence ID" value="ORW64074.1"/>
    <property type="molecule type" value="Genomic_DNA"/>
</dbReference>
<keyword evidence="3" id="KW-0238">DNA-binding</keyword>
<dbReference type="PANTHER" id="PTHR30346">
    <property type="entry name" value="TRANSCRIPTIONAL DUAL REGULATOR HCAR-RELATED"/>
    <property type="match status" value="1"/>
</dbReference>
<evidence type="ECO:0000256" key="1">
    <source>
        <dbReference type="ARBA" id="ARBA00009437"/>
    </source>
</evidence>
<evidence type="ECO:0000256" key="4">
    <source>
        <dbReference type="ARBA" id="ARBA00023159"/>
    </source>
</evidence>
<dbReference type="Pfam" id="PF03466">
    <property type="entry name" value="LysR_substrate"/>
    <property type="match status" value="1"/>
</dbReference>
<evidence type="ECO:0000256" key="3">
    <source>
        <dbReference type="ARBA" id="ARBA00023125"/>
    </source>
</evidence>
<dbReference type="Proteomes" id="UP000193387">
    <property type="component" value="Unassembled WGS sequence"/>
</dbReference>
<sequence length="308" mass="34696">MNVDELHWFVVLAETEHMTEAAQKLNVAQPTLSRGLKRLERELHAPLFDRVNNRLHLNAYGRIMLEHSRRGLAEIRAADERIAALRDPDSGTVRLAFLHSMASYLVPDVLRRFRLETPRVRFDLRQAAGHEIVELLTGGRVDLAITGPRPDSGDFGWHQLLTERLCLVLPRNHRLADRRRINLAETEGESYIALGTDFALRGITNDLWAAEGINPRVVFEAMEIATIEGLVAAGLGVGVVPMPPPHRREPAAVYVSLSNPRAKRPIGLAWPHERPIPPPAQRFAAFVKAGQHRTYGETRDAQQRRPHE</sequence>
<comment type="similarity">
    <text evidence="1">Belongs to the LysR transcriptional regulatory family.</text>
</comment>
<keyword evidence="2" id="KW-0805">Transcription regulation</keyword>
<dbReference type="InterPro" id="IPR000847">
    <property type="entry name" value="LysR_HTH_N"/>
</dbReference>
<dbReference type="PANTHER" id="PTHR30346:SF28">
    <property type="entry name" value="HTH-TYPE TRANSCRIPTIONAL REGULATOR CYNR"/>
    <property type="match status" value="1"/>
</dbReference>
<evidence type="ECO:0000313" key="10">
    <source>
        <dbReference type="Proteomes" id="UP000193387"/>
    </source>
</evidence>
<dbReference type="RefSeq" id="WP_085258475.1">
    <property type="nucleotide sequence ID" value="NZ_AP022573.1"/>
</dbReference>
<dbReference type="Pfam" id="PF00126">
    <property type="entry name" value="HTH_1"/>
    <property type="match status" value="1"/>
</dbReference>
<keyword evidence="4" id="KW-0010">Activator</keyword>
<evidence type="ECO:0000256" key="6">
    <source>
        <dbReference type="ARBA" id="ARBA00040885"/>
    </source>
</evidence>
<feature type="domain" description="HTH lysR-type" evidence="8">
    <location>
        <begin position="1"/>
        <end position="58"/>
    </location>
</feature>
<comment type="function">
    <text evidence="7">Required for the induction the katG gene for catalase. Involved in the response to hydrogen peroxide.</text>
</comment>
<dbReference type="InterPro" id="IPR005119">
    <property type="entry name" value="LysR_subst-bd"/>
</dbReference>
<name>A0AAJ3NKE8_9MYCO</name>
<dbReference type="PRINTS" id="PR00039">
    <property type="entry name" value="HTHLYSR"/>
</dbReference>
<evidence type="ECO:0000256" key="7">
    <source>
        <dbReference type="ARBA" id="ARBA00056658"/>
    </source>
</evidence>
<dbReference type="PROSITE" id="PS50931">
    <property type="entry name" value="HTH_LYSR"/>
    <property type="match status" value="1"/>
</dbReference>